<dbReference type="InterPro" id="IPR010359">
    <property type="entry name" value="IrrE_HExxH"/>
</dbReference>
<protein>
    <submittedName>
        <fullName evidence="2">ImmA/IrrE family metallo-endopeptidase</fullName>
    </submittedName>
</protein>
<dbReference type="Proteomes" id="UP001056109">
    <property type="component" value="Chromosome"/>
</dbReference>
<proteinExistence type="predicted"/>
<dbReference type="RefSeq" id="WP_252673245.1">
    <property type="nucleotide sequence ID" value="NZ_CP099547.1"/>
</dbReference>
<accession>A0ABY5AJK5</accession>
<dbReference type="Gene3D" id="1.10.10.2910">
    <property type="match status" value="1"/>
</dbReference>
<reference evidence="2" key="1">
    <citation type="submission" date="2022-06" db="EMBL/GenBank/DDBJ databases">
        <title>Complete Genome Sequence of Arcanobacterium pinnipediorum strain DSM 28752 isolated from a harbour seal.</title>
        <authorList>
            <person name="Borowiak M."/>
            <person name="Kreitlow A."/>
            <person name="Alssahen M."/>
            <person name="Malorny B."/>
            <person name="Laemmler C."/>
            <person name="Prenger-Berninghoff E."/>
            <person name="Siebert U."/>
            <person name="Ploetz M."/>
            <person name="Abdulmawjood A."/>
        </authorList>
    </citation>
    <scope>NUCLEOTIDE SEQUENCE</scope>
    <source>
        <strain evidence="2">DSM 28752</strain>
    </source>
</reference>
<organism evidence="2 3">
    <name type="scientific">Arcanobacterium pinnipediorum</name>
    <dbReference type="NCBI Taxonomy" id="1503041"/>
    <lineage>
        <taxon>Bacteria</taxon>
        <taxon>Bacillati</taxon>
        <taxon>Actinomycetota</taxon>
        <taxon>Actinomycetes</taxon>
        <taxon>Actinomycetales</taxon>
        <taxon>Actinomycetaceae</taxon>
        <taxon>Arcanobacterium</taxon>
    </lineage>
</organism>
<dbReference type="EMBL" id="CP099547">
    <property type="protein sequence ID" value="USR79373.1"/>
    <property type="molecule type" value="Genomic_DNA"/>
</dbReference>
<dbReference type="InterPro" id="IPR052345">
    <property type="entry name" value="Rad_response_metalloprotease"/>
</dbReference>
<gene>
    <name evidence="2" type="ORF">NG665_08390</name>
</gene>
<name>A0ABY5AJK5_9ACTO</name>
<dbReference type="Pfam" id="PF06114">
    <property type="entry name" value="Peptidase_M78"/>
    <property type="match status" value="1"/>
</dbReference>
<evidence type="ECO:0000313" key="2">
    <source>
        <dbReference type="EMBL" id="USR79373.1"/>
    </source>
</evidence>
<keyword evidence="3" id="KW-1185">Reference proteome</keyword>
<dbReference type="PANTHER" id="PTHR43236:SF2">
    <property type="entry name" value="BLL0069 PROTEIN"/>
    <property type="match status" value="1"/>
</dbReference>
<evidence type="ECO:0000259" key="1">
    <source>
        <dbReference type="Pfam" id="PF06114"/>
    </source>
</evidence>
<evidence type="ECO:0000313" key="3">
    <source>
        <dbReference type="Proteomes" id="UP001056109"/>
    </source>
</evidence>
<sequence length="170" mass="19121">MFTGKTVGEIREMARKDAADVLEVHWNGEYPVDPIVIARKLGASVFMSELGDDVYGMLRKTDMEADIYIDRDQSTNRQRFTCAHEVGHLVSHRDESGDFVDARSDEGRGTASEIYANEFAAELLMPAPELRRKLENSDSAYGRVLAELLLADYFDVSLAALQYRRKLLGV</sequence>
<dbReference type="PANTHER" id="PTHR43236">
    <property type="entry name" value="ANTITOXIN HIGA1"/>
    <property type="match status" value="1"/>
</dbReference>
<feature type="domain" description="IrrE N-terminal-like" evidence="1">
    <location>
        <begin position="39"/>
        <end position="164"/>
    </location>
</feature>